<dbReference type="Gene3D" id="3.40.50.300">
    <property type="entry name" value="P-loop containing nucleotide triphosphate hydrolases"/>
    <property type="match status" value="1"/>
</dbReference>
<feature type="domain" description="Nephrocystin 3-like N-terminal" evidence="2">
    <location>
        <begin position="104"/>
        <end position="247"/>
    </location>
</feature>
<keyword evidence="1" id="KW-0677">Repeat</keyword>
<keyword evidence="4" id="KW-1185">Reference proteome</keyword>
<dbReference type="PANTHER" id="PTHR10039">
    <property type="entry name" value="AMELOGENIN"/>
    <property type="match status" value="1"/>
</dbReference>
<comment type="caution">
    <text evidence="3">The sequence shown here is derived from an EMBL/GenBank/DDBJ whole genome shotgun (WGS) entry which is preliminary data.</text>
</comment>
<dbReference type="InterPro" id="IPR056884">
    <property type="entry name" value="NPHP3-like_N"/>
</dbReference>
<name>A0A4Q2DPF7_9AGAR</name>
<evidence type="ECO:0000313" key="4">
    <source>
        <dbReference type="Proteomes" id="UP000290288"/>
    </source>
</evidence>
<protein>
    <recommendedName>
        <fullName evidence="2">Nephrocystin 3-like N-terminal domain-containing protein</fullName>
    </recommendedName>
</protein>
<proteinExistence type="predicted"/>
<dbReference type="Proteomes" id="UP000290288">
    <property type="component" value="Unassembled WGS sequence"/>
</dbReference>
<dbReference type="InterPro" id="IPR027417">
    <property type="entry name" value="P-loop_NTPase"/>
</dbReference>
<gene>
    <name evidence="3" type="ORF">EST38_g3640</name>
</gene>
<dbReference type="OrthoDB" id="163438at2759"/>
<evidence type="ECO:0000256" key="1">
    <source>
        <dbReference type="ARBA" id="ARBA00022737"/>
    </source>
</evidence>
<dbReference type="Pfam" id="PF24883">
    <property type="entry name" value="NPHP3_N"/>
    <property type="match status" value="1"/>
</dbReference>
<dbReference type="EMBL" id="SDEE01000079">
    <property type="protein sequence ID" value="RXW22230.1"/>
    <property type="molecule type" value="Genomic_DNA"/>
</dbReference>
<accession>A0A4Q2DPF7</accession>
<organism evidence="3 4">
    <name type="scientific">Candolleomyces aberdarensis</name>
    <dbReference type="NCBI Taxonomy" id="2316362"/>
    <lineage>
        <taxon>Eukaryota</taxon>
        <taxon>Fungi</taxon>
        <taxon>Dikarya</taxon>
        <taxon>Basidiomycota</taxon>
        <taxon>Agaricomycotina</taxon>
        <taxon>Agaricomycetes</taxon>
        <taxon>Agaricomycetidae</taxon>
        <taxon>Agaricales</taxon>
        <taxon>Agaricineae</taxon>
        <taxon>Psathyrellaceae</taxon>
        <taxon>Candolleomyces</taxon>
    </lineage>
</organism>
<evidence type="ECO:0000259" key="2">
    <source>
        <dbReference type="Pfam" id="PF24883"/>
    </source>
</evidence>
<dbReference type="STRING" id="2316362.A0A4Q2DPF7"/>
<dbReference type="SUPFAM" id="SSF52540">
    <property type="entry name" value="P-loop containing nucleoside triphosphate hydrolases"/>
    <property type="match status" value="1"/>
</dbReference>
<evidence type="ECO:0000313" key="3">
    <source>
        <dbReference type="EMBL" id="RXW22230.1"/>
    </source>
</evidence>
<dbReference type="AlphaFoldDB" id="A0A4Q2DPF7"/>
<sequence>MPLNFKRLNFLSRLFSLPKNRANNSTDERSQTRPSRSMFRGAHHFHIGELRILNAPNATQVNEVDNIERGRLDTLPKRPDTSGMRVEYLANSRQPEVEELCKRESSSTDLVLCIHGPAGIGKSTLARHLSDEFRLADRLAASLFLGAFATDAFGPETIIKMIAHEIGSIHARAIPKIVEAMDQCHGTSLENHLQKYILEPLRSLNHSHPLIIIIDAMDEWRDAAIFIGAIALLNSESSVVKFILTGRLNPCTSRMPGIDSVSIYTYSLGPISKEVIKSYFERYLATIRWVDGRKASPADVEKLTELSGGLPVWASTVIALLSHPLHESPPHKILAEIVGNRHLIGGADGLGELYRNALGRLFPSLGDQKLFRRYIGAIIALQESLSLLDFSILAGIPPHLIDRIQLSLTALQTRSPPPGKE</sequence>
<reference evidence="3 4" key="1">
    <citation type="submission" date="2019-01" db="EMBL/GenBank/DDBJ databases">
        <title>Draft genome sequence of Psathyrella aberdarensis IHI B618.</title>
        <authorList>
            <person name="Buettner E."/>
            <person name="Kellner H."/>
        </authorList>
    </citation>
    <scope>NUCLEOTIDE SEQUENCE [LARGE SCALE GENOMIC DNA]</scope>
    <source>
        <strain evidence="3 4">IHI B618</strain>
    </source>
</reference>